<dbReference type="AlphaFoldDB" id="A0A917HJA1"/>
<reference evidence="1 2" key="1">
    <citation type="journal article" date="2014" name="Int. J. Syst. Evol. Microbiol.">
        <title>Complete genome sequence of Corynebacterium casei LMG S-19264T (=DSM 44701T), isolated from a smear-ripened cheese.</title>
        <authorList>
            <consortium name="US DOE Joint Genome Institute (JGI-PGF)"/>
            <person name="Walter F."/>
            <person name="Albersmeier A."/>
            <person name="Kalinowski J."/>
            <person name="Ruckert C."/>
        </authorList>
    </citation>
    <scope>NUCLEOTIDE SEQUENCE [LARGE SCALE GENOMIC DNA]</scope>
    <source>
        <strain evidence="1 2">CGMCC 1.15286</strain>
    </source>
</reference>
<dbReference type="InterPro" id="IPR025619">
    <property type="entry name" value="YlzJ"/>
</dbReference>
<evidence type="ECO:0008006" key="3">
    <source>
        <dbReference type="Google" id="ProtNLM"/>
    </source>
</evidence>
<dbReference type="EMBL" id="BMHY01000009">
    <property type="protein sequence ID" value="GGG80360.1"/>
    <property type="molecule type" value="Genomic_DNA"/>
</dbReference>
<accession>A0A917HJA1</accession>
<name>A0A917HJA1_9BACL</name>
<gene>
    <name evidence="1" type="ORF">GCM10010918_41840</name>
</gene>
<dbReference type="RefSeq" id="WP_188891149.1">
    <property type="nucleotide sequence ID" value="NZ_BMHY01000009.1"/>
</dbReference>
<evidence type="ECO:0000313" key="1">
    <source>
        <dbReference type="EMBL" id="GGG80360.1"/>
    </source>
</evidence>
<protein>
    <recommendedName>
        <fullName evidence="3">YlzJ-like protein</fullName>
    </recommendedName>
</protein>
<organism evidence="1 2">
    <name type="scientific">Paenibacillus radicis</name>
    <name type="common">ex Gao et al. 2016</name>
    <dbReference type="NCBI Taxonomy" id="1737354"/>
    <lineage>
        <taxon>Bacteria</taxon>
        <taxon>Bacillati</taxon>
        <taxon>Bacillota</taxon>
        <taxon>Bacilli</taxon>
        <taxon>Bacillales</taxon>
        <taxon>Paenibacillaceae</taxon>
        <taxon>Paenibacillus</taxon>
    </lineage>
</organism>
<proteinExistence type="predicted"/>
<sequence>MTLYTIMPLETVLDGMTGAAETAQTPSQQIWLHGIHMEVIPVAPGMVRIVRLLQCQLNDYLNPQLAPGSIMMYGQNDVQN</sequence>
<dbReference type="Proteomes" id="UP000600247">
    <property type="component" value="Unassembled WGS sequence"/>
</dbReference>
<keyword evidence="2" id="KW-1185">Reference proteome</keyword>
<evidence type="ECO:0000313" key="2">
    <source>
        <dbReference type="Proteomes" id="UP000600247"/>
    </source>
</evidence>
<comment type="caution">
    <text evidence="1">The sequence shown here is derived from an EMBL/GenBank/DDBJ whole genome shotgun (WGS) entry which is preliminary data.</text>
</comment>
<dbReference type="Pfam" id="PF14035">
    <property type="entry name" value="YlzJ"/>
    <property type="match status" value="1"/>
</dbReference>